<reference evidence="9" key="1">
    <citation type="submission" date="2020-05" db="UniProtKB">
        <authorList>
            <consortium name="EnsemblMetazoa"/>
        </authorList>
    </citation>
    <scope>IDENTIFICATION</scope>
    <source>
        <strain evidence="9">JHB</strain>
    </source>
</reference>
<dbReference type="Pfam" id="PF08395">
    <property type="entry name" value="7tm_7"/>
    <property type="match status" value="1"/>
</dbReference>
<keyword evidence="3 8" id="KW-0812">Transmembrane</keyword>
<comment type="function">
    <text evidence="8">Gustatory receptor which mediates acceptance or avoidance behavior, depending on its substrates.</text>
</comment>
<evidence type="ECO:0000256" key="7">
    <source>
        <dbReference type="ARBA" id="ARBA00023224"/>
    </source>
</evidence>
<keyword evidence="7 8" id="KW-0807">Transducer</keyword>
<dbReference type="Proteomes" id="UP000002320">
    <property type="component" value="Unassembled WGS sequence"/>
</dbReference>
<keyword evidence="6 8" id="KW-0675">Receptor</keyword>
<dbReference type="GO" id="GO:0008049">
    <property type="term" value="P:male courtship behavior"/>
    <property type="evidence" value="ECO:0007669"/>
    <property type="project" value="TreeGrafter"/>
</dbReference>
<dbReference type="GO" id="GO:0030425">
    <property type="term" value="C:dendrite"/>
    <property type="evidence" value="ECO:0007669"/>
    <property type="project" value="TreeGrafter"/>
</dbReference>
<dbReference type="GO" id="GO:0007635">
    <property type="term" value="P:chemosensory behavior"/>
    <property type="evidence" value="ECO:0007669"/>
    <property type="project" value="TreeGrafter"/>
</dbReference>
<sequence length="378" mass="43185">MEDDSFDIIVRASNALALIPVNFHKESNRYCSSSRFFLIINIAFYVLVQIYNQTTNFYVPALTVSIIIYIIDDHIFFCFNYCLALNGVLHSKAISKFLNLLRSVHQQNRLQFGGPRYTELNKTWLVLTSLVLRHVIHCVFHSTVGIISTTEEMLMEVLCSMLAISGDTYFVLINAILIVLRAELRHVYNLLAHAKPVQVRQLFKAHMNVLALMQLFTKCFATPVLYCVFMLFYDGTQQLFQCYVVMATSHDDYSVMEVVYYVSWYVPLVAKLIITMHLAASISELANEAALSTRHFDDYSMKNTKLAKQINKFLLKNLHQKKKFSAFGFFNIDNSVIYTVFSSIITYLVILIQFKQLENDLTHGNSGNETISAAGGST</sequence>
<dbReference type="VEuPathDB" id="VectorBase:CPIJ008847"/>
<dbReference type="GO" id="GO:0030424">
    <property type="term" value="C:axon"/>
    <property type="evidence" value="ECO:0007669"/>
    <property type="project" value="TreeGrafter"/>
</dbReference>
<evidence type="ECO:0000256" key="2">
    <source>
        <dbReference type="ARBA" id="ARBA00022475"/>
    </source>
</evidence>
<name>A0A1S4JQE5_CULQU</name>
<dbReference type="EnsemblMetazoa" id="CPIJ008847-RC">
    <property type="protein sequence ID" value="CPIJ008847-PC"/>
    <property type="gene ID" value="CPIJ008847"/>
</dbReference>
<dbReference type="GO" id="GO:0007165">
    <property type="term" value="P:signal transduction"/>
    <property type="evidence" value="ECO:0007669"/>
    <property type="project" value="UniProtKB-KW"/>
</dbReference>
<keyword evidence="10" id="KW-1185">Reference proteome</keyword>
<evidence type="ECO:0000256" key="8">
    <source>
        <dbReference type="RuleBase" id="RU363108"/>
    </source>
</evidence>
<evidence type="ECO:0000313" key="10">
    <source>
        <dbReference type="Proteomes" id="UP000002320"/>
    </source>
</evidence>
<protein>
    <recommendedName>
        <fullName evidence="8">Gustatory receptor</fullName>
    </recommendedName>
</protein>
<dbReference type="PANTHER" id="PTHR21143:SF134">
    <property type="entry name" value="GUSTATORY RECEPTOR"/>
    <property type="match status" value="1"/>
</dbReference>
<feature type="transmembrane region" description="Helical" evidence="8">
    <location>
        <begin position="336"/>
        <end position="354"/>
    </location>
</feature>
<keyword evidence="5 8" id="KW-0472">Membrane</keyword>
<evidence type="ECO:0000313" key="9">
    <source>
        <dbReference type="EnsemblMetazoa" id="CPIJ008847-PC"/>
    </source>
</evidence>
<dbReference type="AlphaFoldDB" id="A0A1S4JQE5"/>
<evidence type="ECO:0000256" key="1">
    <source>
        <dbReference type="ARBA" id="ARBA00004651"/>
    </source>
</evidence>
<keyword evidence="2 8" id="KW-1003">Cell membrane</keyword>
<comment type="subcellular location">
    <subcellularLocation>
        <location evidence="1 8">Cell membrane</location>
        <topology evidence="1 8">Multi-pass membrane protein</topology>
    </subcellularLocation>
</comment>
<feature type="transmembrane region" description="Helical" evidence="8">
    <location>
        <begin position="57"/>
        <end position="83"/>
    </location>
</feature>
<comment type="similarity">
    <text evidence="8">Belongs to the insect chemoreceptor superfamily. Gustatory receptor (GR) family.</text>
</comment>
<feature type="transmembrane region" description="Helical" evidence="8">
    <location>
        <begin position="34"/>
        <end position="51"/>
    </location>
</feature>
<accession>A0A1S4JQE5</accession>
<dbReference type="OrthoDB" id="6695098at2759"/>
<proteinExistence type="inferred from homology"/>
<evidence type="ECO:0000256" key="5">
    <source>
        <dbReference type="ARBA" id="ARBA00023136"/>
    </source>
</evidence>
<feature type="transmembrane region" description="Helical" evidence="8">
    <location>
        <begin position="153"/>
        <end position="180"/>
    </location>
</feature>
<feature type="transmembrane region" description="Helical" evidence="8">
    <location>
        <begin position="253"/>
        <end position="274"/>
    </location>
</feature>
<dbReference type="PANTHER" id="PTHR21143">
    <property type="entry name" value="INVERTEBRATE GUSTATORY RECEPTOR"/>
    <property type="match status" value="1"/>
</dbReference>
<dbReference type="GO" id="GO:0005886">
    <property type="term" value="C:plasma membrane"/>
    <property type="evidence" value="ECO:0007669"/>
    <property type="project" value="UniProtKB-SubCell"/>
</dbReference>
<evidence type="ECO:0000256" key="4">
    <source>
        <dbReference type="ARBA" id="ARBA00022989"/>
    </source>
</evidence>
<evidence type="ECO:0000256" key="3">
    <source>
        <dbReference type="ARBA" id="ARBA00022692"/>
    </source>
</evidence>
<comment type="caution">
    <text evidence="8">Lacks conserved residue(s) required for the propagation of feature annotation.</text>
</comment>
<dbReference type="GO" id="GO:0043025">
    <property type="term" value="C:neuronal cell body"/>
    <property type="evidence" value="ECO:0007669"/>
    <property type="project" value="TreeGrafter"/>
</dbReference>
<dbReference type="VEuPathDB" id="VectorBase:CQUJHB014448"/>
<organism evidence="9 10">
    <name type="scientific">Culex quinquefasciatus</name>
    <name type="common">Southern house mosquito</name>
    <name type="synonym">Culex pungens</name>
    <dbReference type="NCBI Taxonomy" id="7176"/>
    <lineage>
        <taxon>Eukaryota</taxon>
        <taxon>Metazoa</taxon>
        <taxon>Ecdysozoa</taxon>
        <taxon>Arthropoda</taxon>
        <taxon>Hexapoda</taxon>
        <taxon>Insecta</taxon>
        <taxon>Pterygota</taxon>
        <taxon>Neoptera</taxon>
        <taxon>Endopterygota</taxon>
        <taxon>Diptera</taxon>
        <taxon>Nematocera</taxon>
        <taxon>Culicoidea</taxon>
        <taxon>Culicidae</taxon>
        <taxon>Culicinae</taxon>
        <taxon>Culicini</taxon>
        <taxon>Culex</taxon>
        <taxon>Culex</taxon>
    </lineage>
</organism>
<dbReference type="GO" id="GO:0050909">
    <property type="term" value="P:sensory perception of taste"/>
    <property type="evidence" value="ECO:0007669"/>
    <property type="project" value="InterPro"/>
</dbReference>
<dbReference type="InterPro" id="IPR013604">
    <property type="entry name" value="7TM_chemorcpt"/>
</dbReference>
<evidence type="ECO:0000256" key="6">
    <source>
        <dbReference type="ARBA" id="ARBA00023170"/>
    </source>
</evidence>
<feature type="transmembrane region" description="Helical" evidence="8">
    <location>
        <begin position="209"/>
        <end position="233"/>
    </location>
</feature>
<keyword evidence="4 8" id="KW-1133">Transmembrane helix</keyword>